<comment type="caution">
    <text evidence="2">The sequence shown here is derived from an EMBL/GenBank/DDBJ whole genome shotgun (WGS) entry which is preliminary data.</text>
</comment>
<accession>A0A645JGF5</accession>
<organism evidence="2">
    <name type="scientific">bioreactor metagenome</name>
    <dbReference type="NCBI Taxonomy" id="1076179"/>
    <lineage>
        <taxon>unclassified sequences</taxon>
        <taxon>metagenomes</taxon>
        <taxon>ecological metagenomes</taxon>
    </lineage>
</organism>
<evidence type="ECO:0000256" key="1">
    <source>
        <dbReference type="SAM" id="Phobius"/>
    </source>
</evidence>
<feature type="transmembrane region" description="Helical" evidence="1">
    <location>
        <begin position="12"/>
        <end position="32"/>
    </location>
</feature>
<reference evidence="2" key="1">
    <citation type="submission" date="2019-08" db="EMBL/GenBank/DDBJ databases">
        <authorList>
            <person name="Kucharzyk K."/>
            <person name="Murdoch R.W."/>
            <person name="Higgins S."/>
            <person name="Loffler F."/>
        </authorList>
    </citation>
    <scope>NUCLEOTIDE SEQUENCE</scope>
</reference>
<dbReference type="AlphaFoldDB" id="A0A645JGF5"/>
<dbReference type="EMBL" id="VSSQ01133450">
    <property type="protein sequence ID" value="MPN59434.1"/>
    <property type="molecule type" value="Genomic_DNA"/>
</dbReference>
<keyword evidence="1" id="KW-1133">Transmembrane helix</keyword>
<gene>
    <name evidence="2" type="ORF">SDC9_207155</name>
</gene>
<keyword evidence="1" id="KW-0472">Membrane</keyword>
<keyword evidence="1" id="KW-0812">Transmembrane</keyword>
<protein>
    <submittedName>
        <fullName evidence="2">Uncharacterized protein</fullName>
    </submittedName>
</protein>
<evidence type="ECO:0000313" key="2">
    <source>
        <dbReference type="EMBL" id="MPN59434.1"/>
    </source>
</evidence>
<name>A0A645JGF5_9ZZZZ</name>
<sequence>MENEISTYEIWSIVVAAFGAVATFLAVVVALWQTKYANKKKIKLSYTEIATLIQDLSTGKIDNTSYRLSQISITNIGNRKIIITGWGVYFTKDFTLQIVDPNGKNSQLSWILNKAQN</sequence>
<proteinExistence type="predicted"/>